<keyword evidence="3" id="KW-1185">Reference proteome</keyword>
<reference evidence="2 3" key="1">
    <citation type="journal article" date="2010" name="Science">
        <title>Genomic analysis of organismal complexity in the multicellular green alga Volvox carteri.</title>
        <authorList>
            <person name="Prochnik S.E."/>
            <person name="Umen J."/>
            <person name="Nedelcu A.M."/>
            <person name="Hallmann A."/>
            <person name="Miller S.M."/>
            <person name="Nishii I."/>
            <person name="Ferris P."/>
            <person name="Kuo A."/>
            <person name="Mitros T."/>
            <person name="Fritz-Laylin L.K."/>
            <person name="Hellsten U."/>
            <person name="Chapman J."/>
            <person name="Simakov O."/>
            <person name="Rensing S.A."/>
            <person name="Terry A."/>
            <person name="Pangilinan J."/>
            <person name="Kapitonov V."/>
            <person name="Jurka J."/>
            <person name="Salamov A."/>
            <person name="Shapiro H."/>
            <person name="Schmutz J."/>
            <person name="Grimwood J."/>
            <person name="Lindquist E."/>
            <person name="Lucas S."/>
            <person name="Grigoriev I.V."/>
            <person name="Schmitt R."/>
            <person name="Kirk D."/>
            <person name="Rokhsar D.S."/>
        </authorList>
    </citation>
    <scope>NUCLEOTIDE SEQUENCE [LARGE SCALE GENOMIC DNA]</scope>
    <source>
        <strain evidence="3">f. Nagariensis / Eve</strain>
    </source>
</reference>
<organism evidence="3">
    <name type="scientific">Volvox carteri f. nagariensis</name>
    <dbReference type="NCBI Taxonomy" id="3068"/>
    <lineage>
        <taxon>Eukaryota</taxon>
        <taxon>Viridiplantae</taxon>
        <taxon>Chlorophyta</taxon>
        <taxon>core chlorophytes</taxon>
        <taxon>Chlorophyceae</taxon>
        <taxon>CS clade</taxon>
        <taxon>Chlamydomonadales</taxon>
        <taxon>Volvocaceae</taxon>
        <taxon>Volvox</taxon>
    </lineage>
</organism>
<gene>
    <name evidence="2" type="ORF">VOLCADRAFT_96703</name>
</gene>
<accession>D8UAU3</accession>
<evidence type="ECO:0000313" key="3">
    <source>
        <dbReference type="Proteomes" id="UP000001058"/>
    </source>
</evidence>
<dbReference type="GeneID" id="9614574"/>
<name>D8UAU3_VOLCA</name>
<dbReference type="KEGG" id="vcn:VOLCADRAFT_96703"/>
<evidence type="ECO:0000313" key="2">
    <source>
        <dbReference type="EMBL" id="EFJ43218.1"/>
    </source>
</evidence>
<proteinExistence type="predicted"/>
<sequence>MFISLPNSSEGTAVNAPGFGVRSCFGRVCGCVCSMVVGCVPRTCKPPNKSRGLKGCQIVYKHQGPAAAIHSCALRNYARALHHQQAAAGRRNAMNHAHRLRRSAVSDASERIDRRTIAEH</sequence>
<dbReference type="RefSeq" id="XP_002955793.1">
    <property type="nucleotide sequence ID" value="XM_002955747.1"/>
</dbReference>
<dbReference type="Proteomes" id="UP000001058">
    <property type="component" value="Unassembled WGS sequence"/>
</dbReference>
<feature type="region of interest" description="Disordered" evidence="1">
    <location>
        <begin position="100"/>
        <end position="120"/>
    </location>
</feature>
<protein>
    <submittedName>
        <fullName evidence="2">Uncharacterized protein</fullName>
    </submittedName>
</protein>
<feature type="compositionally biased region" description="Basic and acidic residues" evidence="1">
    <location>
        <begin position="108"/>
        <end position="120"/>
    </location>
</feature>
<dbReference type="AlphaFoldDB" id="D8UAU3"/>
<evidence type="ECO:0000256" key="1">
    <source>
        <dbReference type="SAM" id="MobiDB-lite"/>
    </source>
</evidence>
<dbReference type="InParanoid" id="D8UAU3"/>
<dbReference type="EMBL" id="GL378375">
    <property type="protein sequence ID" value="EFJ43218.1"/>
    <property type="molecule type" value="Genomic_DNA"/>
</dbReference>